<dbReference type="PANTHER" id="PTHR30465:SF0">
    <property type="entry name" value="OLIGOPEPTIDE TRANSPORT SYSTEM PERMEASE PROTEIN APPB"/>
    <property type="match status" value="1"/>
</dbReference>
<evidence type="ECO:0000313" key="9">
    <source>
        <dbReference type="EMBL" id="QJG66668.1"/>
    </source>
</evidence>
<organism evidence="9 10">
    <name type="scientific">Mycoplasma phocoeninasale</name>
    <dbReference type="NCBI Taxonomy" id="2726117"/>
    <lineage>
        <taxon>Bacteria</taxon>
        <taxon>Bacillati</taxon>
        <taxon>Mycoplasmatota</taxon>
        <taxon>Mollicutes</taxon>
        <taxon>Mycoplasmataceae</taxon>
        <taxon>Mycoplasma</taxon>
    </lineage>
</organism>
<dbReference type="Gene3D" id="1.10.3720.10">
    <property type="entry name" value="MetI-like"/>
    <property type="match status" value="1"/>
</dbReference>
<feature type="transmembrane region" description="Helical" evidence="7">
    <location>
        <begin position="94"/>
        <end position="116"/>
    </location>
</feature>
<evidence type="ECO:0000256" key="3">
    <source>
        <dbReference type="ARBA" id="ARBA00022475"/>
    </source>
</evidence>
<feature type="transmembrane region" description="Helical" evidence="7">
    <location>
        <begin position="167"/>
        <end position="189"/>
    </location>
</feature>
<keyword evidence="10" id="KW-1185">Reference proteome</keyword>
<comment type="subcellular location">
    <subcellularLocation>
        <location evidence="1 7">Cell membrane</location>
        <topology evidence="1 7">Multi-pass membrane protein</topology>
    </subcellularLocation>
</comment>
<dbReference type="Proteomes" id="UP000501728">
    <property type="component" value="Chromosome"/>
</dbReference>
<keyword evidence="5 7" id="KW-1133">Transmembrane helix</keyword>
<evidence type="ECO:0000256" key="7">
    <source>
        <dbReference type="RuleBase" id="RU363032"/>
    </source>
</evidence>
<gene>
    <name evidence="9" type="ORF">HGG64_03125</name>
</gene>
<evidence type="ECO:0000256" key="6">
    <source>
        <dbReference type="ARBA" id="ARBA00023136"/>
    </source>
</evidence>
<dbReference type="PANTHER" id="PTHR30465">
    <property type="entry name" value="INNER MEMBRANE ABC TRANSPORTER"/>
    <property type="match status" value="1"/>
</dbReference>
<feature type="domain" description="ABC transmembrane type-1" evidence="8">
    <location>
        <begin position="92"/>
        <end position="294"/>
    </location>
</feature>
<dbReference type="Pfam" id="PF00528">
    <property type="entry name" value="BPD_transp_1"/>
    <property type="match status" value="1"/>
</dbReference>
<evidence type="ECO:0000256" key="5">
    <source>
        <dbReference type="ARBA" id="ARBA00022989"/>
    </source>
</evidence>
<dbReference type="KEGG" id="mphn:HGG64_03125"/>
<evidence type="ECO:0000259" key="8">
    <source>
        <dbReference type="PROSITE" id="PS50928"/>
    </source>
</evidence>
<evidence type="ECO:0000256" key="1">
    <source>
        <dbReference type="ARBA" id="ARBA00004651"/>
    </source>
</evidence>
<dbReference type="SUPFAM" id="SSF161098">
    <property type="entry name" value="MetI-like"/>
    <property type="match status" value="1"/>
</dbReference>
<feature type="transmembrane region" description="Helical" evidence="7">
    <location>
        <begin position="273"/>
        <end position="298"/>
    </location>
</feature>
<feature type="transmembrane region" description="Helical" evidence="7">
    <location>
        <begin position="128"/>
        <end position="155"/>
    </location>
</feature>
<feature type="transmembrane region" description="Helical" evidence="7">
    <location>
        <begin position="13"/>
        <end position="35"/>
    </location>
</feature>
<proteinExistence type="inferred from homology"/>
<keyword evidence="2 7" id="KW-0813">Transport</keyword>
<dbReference type="AlphaFoldDB" id="A0A858U7A5"/>
<dbReference type="InterPro" id="IPR035906">
    <property type="entry name" value="MetI-like_sf"/>
</dbReference>
<reference evidence="9 10" key="1">
    <citation type="submission" date="2020-04" db="EMBL/GenBank/DDBJ databases">
        <title>Novel Mycoplasma species detected in Phocoena phocoena (harbor porpoise) from the USA.</title>
        <authorList>
            <person name="Volokhov D.V."/>
        </authorList>
    </citation>
    <scope>NUCLEOTIDE SEQUENCE [LARGE SCALE GENOMIC DNA]</scope>
    <source>
        <strain evidence="9 10">C264-NAS</strain>
    </source>
</reference>
<evidence type="ECO:0000313" key="10">
    <source>
        <dbReference type="Proteomes" id="UP000501728"/>
    </source>
</evidence>
<comment type="similarity">
    <text evidence="7">Belongs to the binding-protein-dependent transport system permease family.</text>
</comment>
<evidence type="ECO:0000256" key="4">
    <source>
        <dbReference type="ARBA" id="ARBA00022692"/>
    </source>
</evidence>
<dbReference type="EMBL" id="CP051480">
    <property type="protein sequence ID" value="QJG66668.1"/>
    <property type="molecule type" value="Genomic_DNA"/>
</dbReference>
<keyword evidence="4 7" id="KW-0812">Transmembrane</keyword>
<dbReference type="InterPro" id="IPR000515">
    <property type="entry name" value="MetI-like"/>
</dbReference>
<dbReference type="RefSeq" id="WP_169580491.1">
    <property type="nucleotide sequence ID" value="NZ_CP051480.1"/>
</dbReference>
<keyword evidence="6 7" id="KW-0472">Membrane</keyword>
<dbReference type="GO" id="GO:0005886">
    <property type="term" value="C:plasma membrane"/>
    <property type="evidence" value="ECO:0007669"/>
    <property type="project" value="UniProtKB-SubCell"/>
</dbReference>
<dbReference type="CDD" id="cd06261">
    <property type="entry name" value="TM_PBP2"/>
    <property type="match status" value="1"/>
</dbReference>
<keyword evidence="3" id="KW-1003">Cell membrane</keyword>
<dbReference type="GO" id="GO:0055085">
    <property type="term" value="P:transmembrane transport"/>
    <property type="evidence" value="ECO:0007669"/>
    <property type="project" value="InterPro"/>
</dbReference>
<protein>
    <submittedName>
        <fullName evidence="9">ABC transporter permease</fullName>
    </submittedName>
</protein>
<sequence length="322" mass="36678">MKNNSSLIIVKKIAIYFFILLVIISLVFFAINLLIEPQIKKNIAVSSQIESNLWKRYLSFLGNLFSFRAGQIFSRELNSINQSIFSLYLSQFRWTILFTILTFIIGFITGNALGIWSAYKYNKSADFIINLIVAVIATIPLIVLAIIALGTSTFLGYPSQFINDGKYLLLSLLVPAIISAFGSISLFHARSRKITKNVMQSNYYEFAISLGSSRWKLFKWQIFKNLIIGELQAIVPFYILLFSSSLVIERIFSIPGQSVFISYAFTKGEVNLIMFYFTFSFFALIIFKAINQVILNVLNPLQKNEGKLAFFFKKGIKQHASK</sequence>
<dbReference type="PROSITE" id="PS50928">
    <property type="entry name" value="ABC_TM1"/>
    <property type="match status" value="1"/>
</dbReference>
<feature type="transmembrane region" description="Helical" evidence="7">
    <location>
        <begin position="226"/>
        <end position="248"/>
    </location>
</feature>
<evidence type="ECO:0000256" key="2">
    <source>
        <dbReference type="ARBA" id="ARBA00022448"/>
    </source>
</evidence>
<name>A0A858U7A5_9MOLU</name>
<accession>A0A858U7A5</accession>